<dbReference type="PROSITE" id="PS50890">
    <property type="entry name" value="PUA"/>
    <property type="match status" value="1"/>
</dbReference>
<dbReference type="SUPFAM" id="SSF53335">
    <property type="entry name" value="S-adenosyl-L-methionine-dependent methyltransferases"/>
    <property type="match status" value="1"/>
</dbReference>
<accession>A0A517XKX9</accession>
<sequence>MNVGRVTLKARRAEPFFGRHPWVYAGAIDKVEGDPADGAEVEVFSAANNFVARGLFNSQSKIHVRLYSWEPGVELNADFFRGRIERAVSLRHDVLKLGVPNAGYRVVFSEADYLSGMVVDRYADWLAVQFTSLGLGQRRHMIADVLRDVLQPRGIYLRTEKGIGRLEGVELHDELLWGEAPPADLTIEENGLKFLVNLAEGQKTGYYLDQRDNRAAVARLCVGRRVLDAFCYSGGFGLYAAKAGASEVLGLDSSAPALELARRNAITNGLPQATFQKGDVFGTLDDLAQAGRKFDVVVLDPPKFARNRAALPDAIKGYRRLHSLAMKLLDRDGILVSCCCTGLITMTDLEELVAQVAVSAGRDAQILERRGPSPDHPVAVTCRESGYLKCIVSRVW</sequence>
<evidence type="ECO:0000256" key="2">
    <source>
        <dbReference type="ARBA" id="ARBA00022490"/>
    </source>
</evidence>
<dbReference type="Gene3D" id="2.30.130.10">
    <property type="entry name" value="PUA domain"/>
    <property type="match status" value="1"/>
</dbReference>
<dbReference type="AlphaFoldDB" id="A0A517XKX9"/>
<dbReference type="CDD" id="cd11572">
    <property type="entry name" value="RlmI_M_like"/>
    <property type="match status" value="1"/>
</dbReference>
<evidence type="ECO:0000256" key="1">
    <source>
        <dbReference type="ARBA" id="ARBA00004496"/>
    </source>
</evidence>
<keyword evidence="3" id="KW-0698">rRNA processing</keyword>
<dbReference type="GO" id="GO:0032259">
    <property type="term" value="P:methylation"/>
    <property type="evidence" value="ECO:0007669"/>
    <property type="project" value="UniProtKB-KW"/>
</dbReference>
<evidence type="ECO:0000256" key="4">
    <source>
        <dbReference type="ARBA" id="ARBA00022603"/>
    </source>
</evidence>
<keyword evidence="4 10" id="KW-0489">Methyltransferase</keyword>
<keyword evidence="6" id="KW-0949">S-adenosyl-L-methionine</keyword>
<evidence type="ECO:0000256" key="6">
    <source>
        <dbReference type="ARBA" id="ARBA00022691"/>
    </source>
</evidence>
<dbReference type="Pfam" id="PF17785">
    <property type="entry name" value="PUA_3"/>
    <property type="match status" value="1"/>
</dbReference>
<keyword evidence="2" id="KW-0963">Cytoplasm</keyword>
<protein>
    <submittedName>
        <fullName evidence="10">Ribosomal RNA large subunit methyltransferase I</fullName>
        <ecNumber evidence="10">2.1.1.191</ecNumber>
    </submittedName>
</protein>
<dbReference type="Gene3D" id="3.30.750.80">
    <property type="entry name" value="RNA methyltransferase domain (HRMD) like"/>
    <property type="match status" value="1"/>
</dbReference>
<dbReference type="InterPro" id="IPR041532">
    <property type="entry name" value="RlmI-like_PUA"/>
</dbReference>
<organism evidence="10 11">
    <name type="scientific">Urbifossiella limnaea</name>
    <dbReference type="NCBI Taxonomy" id="2528023"/>
    <lineage>
        <taxon>Bacteria</taxon>
        <taxon>Pseudomonadati</taxon>
        <taxon>Planctomycetota</taxon>
        <taxon>Planctomycetia</taxon>
        <taxon>Gemmatales</taxon>
        <taxon>Gemmataceae</taxon>
        <taxon>Urbifossiella</taxon>
    </lineage>
</organism>
<dbReference type="PANTHER" id="PTHR42873:SF1">
    <property type="entry name" value="S-ADENOSYLMETHIONINE-DEPENDENT METHYLTRANSFERASE DOMAIN-CONTAINING PROTEIN"/>
    <property type="match status" value="1"/>
</dbReference>
<keyword evidence="7" id="KW-0694">RNA-binding</keyword>
<dbReference type="InterPro" id="IPR029063">
    <property type="entry name" value="SAM-dependent_MTases_sf"/>
</dbReference>
<dbReference type="SUPFAM" id="SSF88697">
    <property type="entry name" value="PUA domain-like"/>
    <property type="match status" value="1"/>
</dbReference>
<dbReference type="EMBL" id="CP036273">
    <property type="protein sequence ID" value="QDU18163.1"/>
    <property type="molecule type" value="Genomic_DNA"/>
</dbReference>
<feature type="domain" description="PUA" evidence="9">
    <location>
        <begin position="4"/>
        <end position="89"/>
    </location>
</feature>
<dbReference type="GO" id="GO:0006364">
    <property type="term" value="P:rRNA processing"/>
    <property type="evidence" value="ECO:0007669"/>
    <property type="project" value="UniProtKB-KW"/>
</dbReference>
<reference evidence="10 11" key="1">
    <citation type="submission" date="2019-02" db="EMBL/GenBank/DDBJ databases">
        <title>Deep-cultivation of Planctomycetes and their phenomic and genomic characterization uncovers novel biology.</title>
        <authorList>
            <person name="Wiegand S."/>
            <person name="Jogler M."/>
            <person name="Boedeker C."/>
            <person name="Pinto D."/>
            <person name="Vollmers J."/>
            <person name="Rivas-Marin E."/>
            <person name="Kohn T."/>
            <person name="Peeters S.H."/>
            <person name="Heuer A."/>
            <person name="Rast P."/>
            <person name="Oberbeckmann S."/>
            <person name="Bunk B."/>
            <person name="Jeske O."/>
            <person name="Meyerdierks A."/>
            <person name="Storesund J.E."/>
            <person name="Kallscheuer N."/>
            <person name="Luecker S."/>
            <person name="Lage O.M."/>
            <person name="Pohl T."/>
            <person name="Merkel B.J."/>
            <person name="Hornburger P."/>
            <person name="Mueller R.-W."/>
            <person name="Bruemmer F."/>
            <person name="Labrenz M."/>
            <person name="Spormann A.M."/>
            <person name="Op den Camp H."/>
            <person name="Overmann J."/>
            <person name="Amann R."/>
            <person name="Jetten M.S.M."/>
            <person name="Mascher T."/>
            <person name="Medema M.H."/>
            <person name="Devos D.P."/>
            <person name="Kaster A.-K."/>
            <person name="Ovreas L."/>
            <person name="Rohde M."/>
            <person name="Galperin M.Y."/>
            <person name="Jogler C."/>
        </authorList>
    </citation>
    <scope>NUCLEOTIDE SEQUENCE [LARGE SCALE GENOMIC DNA]</scope>
    <source>
        <strain evidence="10 11">ETA_A1</strain>
    </source>
</reference>
<evidence type="ECO:0000256" key="5">
    <source>
        <dbReference type="ARBA" id="ARBA00022679"/>
    </source>
</evidence>
<dbReference type="PANTHER" id="PTHR42873">
    <property type="entry name" value="RIBOSOMAL RNA LARGE SUBUNIT METHYLTRANSFERASE"/>
    <property type="match status" value="1"/>
</dbReference>
<comment type="similarity">
    <text evidence="8">Belongs to the methyltransferase superfamily. RlmI family.</text>
</comment>
<dbReference type="CDD" id="cd21153">
    <property type="entry name" value="PUA_RlmI"/>
    <property type="match status" value="1"/>
</dbReference>
<proteinExistence type="inferred from homology"/>
<gene>
    <name evidence="10" type="primary">rlmI_1</name>
    <name evidence="10" type="ORF">ETAA1_00460</name>
</gene>
<evidence type="ECO:0000256" key="7">
    <source>
        <dbReference type="ARBA" id="ARBA00022884"/>
    </source>
</evidence>
<evidence type="ECO:0000259" key="9">
    <source>
        <dbReference type="SMART" id="SM00359"/>
    </source>
</evidence>
<dbReference type="InterPro" id="IPR002478">
    <property type="entry name" value="PUA"/>
</dbReference>
<dbReference type="InterPro" id="IPR015947">
    <property type="entry name" value="PUA-like_sf"/>
</dbReference>
<evidence type="ECO:0000313" key="11">
    <source>
        <dbReference type="Proteomes" id="UP000319576"/>
    </source>
</evidence>
<dbReference type="GO" id="GO:0008168">
    <property type="term" value="F:methyltransferase activity"/>
    <property type="evidence" value="ECO:0007669"/>
    <property type="project" value="UniProtKB-KW"/>
</dbReference>
<dbReference type="KEGG" id="uli:ETAA1_00460"/>
<evidence type="ECO:0000256" key="8">
    <source>
        <dbReference type="ARBA" id="ARBA00038091"/>
    </source>
</evidence>
<comment type="subcellular location">
    <subcellularLocation>
        <location evidence="1">Cytoplasm</location>
    </subcellularLocation>
</comment>
<dbReference type="GO" id="GO:0003723">
    <property type="term" value="F:RNA binding"/>
    <property type="evidence" value="ECO:0007669"/>
    <property type="project" value="UniProtKB-KW"/>
</dbReference>
<dbReference type="OrthoDB" id="9805492at2"/>
<dbReference type="EC" id="2.1.1.191" evidence="10"/>
<dbReference type="GO" id="GO:0005737">
    <property type="term" value="C:cytoplasm"/>
    <property type="evidence" value="ECO:0007669"/>
    <property type="project" value="UniProtKB-SubCell"/>
</dbReference>
<dbReference type="Gene3D" id="3.40.50.150">
    <property type="entry name" value="Vaccinia Virus protein VP39"/>
    <property type="match status" value="1"/>
</dbReference>
<keyword evidence="5 10" id="KW-0808">Transferase</keyword>
<dbReference type="Proteomes" id="UP000319576">
    <property type="component" value="Chromosome"/>
</dbReference>
<dbReference type="InterPro" id="IPR019614">
    <property type="entry name" value="SAM-dep_methyl-trfase"/>
</dbReference>
<name>A0A517XKX9_9BACT</name>
<keyword evidence="11" id="KW-1185">Reference proteome</keyword>
<evidence type="ECO:0000313" key="10">
    <source>
        <dbReference type="EMBL" id="QDU18163.1"/>
    </source>
</evidence>
<evidence type="ECO:0000256" key="3">
    <source>
        <dbReference type="ARBA" id="ARBA00022552"/>
    </source>
</evidence>
<dbReference type="RefSeq" id="WP_145233252.1">
    <property type="nucleotide sequence ID" value="NZ_CP036273.1"/>
</dbReference>
<dbReference type="SMART" id="SM00359">
    <property type="entry name" value="PUA"/>
    <property type="match status" value="1"/>
</dbReference>
<dbReference type="CDD" id="cd02440">
    <property type="entry name" value="AdoMet_MTases"/>
    <property type="match status" value="1"/>
</dbReference>
<dbReference type="InterPro" id="IPR036974">
    <property type="entry name" value="PUA_sf"/>
</dbReference>
<dbReference type="Pfam" id="PF10672">
    <property type="entry name" value="Methyltrans_SAM"/>
    <property type="match status" value="1"/>
</dbReference>